<dbReference type="PANTHER" id="PTHR30026">
    <property type="entry name" value="OUTER MEMBRANE PROTEIN TOLC"/>
    <property type="match status" value="1"/>
</dbReference>
<accession>A0A6L9KYZ8</accession>
<evidence type="ECO:0000256" key="2">
    <source>
        <dbReference type="ARBA" id="ARBA00007613"/>
    </source>
</evidence>
<feature type="signal peptide" evidence="9">
    <location>
        <begin position="1"/>
        <end position="23"/>
    </location>
</feature>
<proteinExistence type="inferred from homology"/>
<dbReference type="GO" id="GO:0009279">
    <property type="term" value="C:cell outer membrane"/>
    <property type="evidence" value="ECO:0007669"/>
    <property type="project" value="UniProtKB-SubCell"/>
</dbReference>
<dbReference type="RefSeq" id="WP_163940949.1">
    <property type="nucleotide sequence ID" value="NZ_JAAFZH010000001.1"/>
</dbReference>
<comment type="caution">
    <text evidence="10">The sequence shown here is derived from an EMBL/GenBank/DDBJ whole genome shotgun (WGS) entry which is preliminary data.</text>
</comment>
<dbReference type="AlphaFoldDB" id="A0A6L9KYZ8"/>
<evidence type="ECO:0000313" key="11">
    <source>
        <dbReference type="Proteomes" id="UP000474175"/>
    </source>
</evidence>
<dbReference type="EMBL" id="JAAFZH010000001">
    <property type="protein sequence ID" value="NDU93260.1"/>
    <property type="molecule type" value="Genomic_DNA"/>
</dbReference>
<comment type="subcellular location">
    <subcellularLocation>
        <location evidence="1">Cell outer membrane</location>
    </subcellularLocation>
</comment>
<evidence type="ECO:0000256" key="7">
    <source>
        <dbReference type="ARBA" id="ARBA00023237"/>
    </source>
</evidence>
<dbReference type="Pfam" id="PF02321">
    <property type="entry name" value="OEP"/>
    <property type="match status" value="1"/>
</dbReference>
<evidence type="ECO:0000256" key="3">
    <source>
        <dbReference type="ARBA" id="ARBA00022448"/>
    </source>
</evidence>
<protein>
    <submittedName>
        <fullName evidence="10">TolC family protein</fullName>
    </submittedName>
</protein>
<feature type="region of interest" description="Disordered" evidence="8">
    <location>
        <begin position="31"/>
        <end position="87"/>
    </location>
</feature>
<evidence type="ECO:0000256" key="1">
    <source>
        <dbReference type="ARBA" id="ARBA00004442"/>
    </source>
</evidence>
<organism evidence="10 11">
    <name type="scientific">Spirosoma terrae</name>
    <dbReference type="NCBI Taxonomy" id="1968276"/>
    <lineage>
        <taxon>Bacteria</taxon>
        <taxon>Pseudomonadati</taxon>
        <taxon>Bacteroidota</taxon>
        <taxon>Cytophagia</taxon>
        <taxon>Cytophagales</taxon>
        <taxon>Cytophagaceae</taxon>
        <taxon>Spirosoma</taxon>
    </lineage>
</organism>
<keyword evidence="5" id="KW-0812">Transmembrane</keyword>
<keyword evidence="7" id="KW-0998">Cell outer membrane</keyword>
<dbReference type="InterPro" id="IPR051906">
    <property type="entry name" value="TolC-like"/>
</dbReference>
<feature type="chain" id="PRO_5026787443" evidence="9">
    <location>
        <begin position="24"/>
        <end position="549"/>
    </location>
</feature>
<keyword evidence="4" id="KW-1134">Transmembrane beta strand</keyword>
<dbReference type="GO" id="GO:0015562">
    <property type="term" value="F:efflux transmembrane transporter activity"/>
    <property type="evidence" value="ECO:0007669"/>
    <property type="project" value="InterPro"/>
</dbReference>
<dbReference type="Gene3D" id="1.20.1600.10">
    <property type="entry name" value="Outer membrane efflux proteins (OEP)"/>
    <property type="match status" value="1"/>
</dbReference>
<gene>
    <name evidence="10" type="ORF">GK108_00085</name>
</gene>
<evidence type="ECO:0000313" key="10">
    <source>
        <dbReference type="EMBL" id="NDU93260.1"/>
    </source>
</evidence>
<reference evidence="10 11" key="1">
    <citation type="submission" date="2020-02" db="EMBL/GenBank/DDBJ databases">
        <title>Draft genome sequence of two Spirosoma agri KCTC 52727 and Spirosoma terrae KCTC 52035.</title>
        <authorList>
            <person name="Rojas J."/>
            <person name="Ambika Manirajan B."/>
            <person name="Suarez C."/>
            <person name="Ratering S."/>
            <person name="Schnell S."/>
        </authorList>
    </citation>
    <scope>NUCLEOTIDE SEQUENCE [LARGE SCALE GENOMIC DNA]</scope>
    <source>
        <strain evidence="10 11">KCTC 52035</strain>
    </source>
</reference>
<sequence length="549" mass="59602">MKRSSRLLIAALCLSTSWFEVTAQVSAQPSVGQQPTGAAASGQQPGAQQPAGTGAVVAQPGVTPGTGVAVPGQPGTTAGAAPALNPASGPVNLQPTVISTFNSGLGPAVTGLKSSNQQSNGQSFTLQQAIDFAIEKNVSIRNSKLDALSADARIKEVKSSALPQIAANASLTDNVIIQKAFLPASTFDPSAPSDVSVALPFGVSYSANATVSLNQVIYSPSLNVGLRAAATYRELAQRNLQATKVTVAEQVAKAYYGVLVAVERAKLLDYNIGRLDTLFTETKALNQQGFVEKLDIQRLEVQVNNLRAERQNVQNLIELSYQLLKFQMGLGVNDEISLAEQLQDRAVDDLRPLISPDPTFRYQSRIEYSTLETQIRMAEQDIELTQKGYYPSLAAFANYGYNTGRNNFSHLVTQPWLNFGTIGLSLQIPIFDGFQKRYQIDQKRITLQKAQNSGELLRNSIDLQIRQSSITLNNGLQTLETQQRNRDLAQEIVRVARVKYKEGVGSSIEIQNAEASLREAQTNYFASLYDFLIAKVDQDRALGRLYIGN</sequence>
<comment type="similarity">
    <text evidence="2">Belongs to the outer membrane factor (OMF) (TC 1.B.17) family.</text>
</comment>
<evidence type="ECO:0000256" key="4">
    <source>
        <dbReference type="ARBA" id="ARBA00022452"/>
    </source>
</evidence>
<keyword evidence="3" id="KW-0813">Transport</keyword>
<keyword evidence="11" id="KW-1185">Reference proteome</keyword>
<dbReference type="GO" id="GO:1990281">
    <property type="term" value="C:efflux pump complex"/>
    <property type="evidence" value="ECO:0007669"/>
    <property type="project" value="TreeGrafter"/>
</dbReference>
<dbReference type="Proteomes" id="UP000474175">
    <property type="component" value="Unassembled WGS sequence"/>
</dbReference>
<evidence type="ECO:0000256" key="9">
    <source>
        <dbReference type="SAM" id="SignalP"/>
    </source>
</evidence>
<name>A0A6L9KYZ8_9BACT</name>
<dbReference type="GO" id="GO:0015288">
    <property type="term" value="F:porin activity"/>
    <property type="evidence" value="ECO:0007669"/>
    <property type="project" value="TreeGrafter"/>
</dbReference>
<evidence type="ECO:0000256" key="6">
    <source>
        <dbReference type="ARBA" id="ARBA00023136"/>
    </source>
</evidence>
<evidence type="ECO:0000256" key="5">
    <source>
        <dbReference type="ARBA" id="ARBA00022692"/>
    </source>
</evidence>
<dbReference type="InterPro" id="IPR003423">
    <property type="entry name" value="OMP_efflux"/>
</dbReference>
<keyword evidence="9" id="KW-0732">Signal</keyword>
<feature type="compositionally biased region" description="Low complexity" evidence="8">
    <location>
        <begin position="32"/>
        <end position="87"/>
    </location>
</feature>
<dbReference type="SUPFAM" id="SSF56954">
    <property type="entry name" value="Outer membrane efflux proteins (OEP)"/>
    <property type="match status" value="1"/>
</dbReference>
<evidence type="ECO:0000256" key="8">
    <source>
        <dbReference type="SAM" id="MobiDB-lite"/>
    </source>
</evidence>
<keyword evidence="6" id="KW-0472">Membrane</keyword>
<dbReference type="PANTHER" id="PTHR30026:SF20">
    <property type="entry name" value="OUTER MEMBRANE PROTEIN TOLC"/>
    <property type="match status" value="1"/>
</dbReference>